<dbReference type="AlphaFoldDB" id="A0AAW2PAX7"/>
<protein>
    <submittedName>
        <fullName evidence="2">(S)-8-oxocitronellyl enol synthase CYC2</fullName>
    </submittedName>
</protein>
<reference evidence="2" key="1">
    <citation type="submission" date="2020-06" db="EMBL/GenBank/DDBJ databases">
        <authorList>
            <person name="Li T."/>
            <person name="Hu X."/>
            <person name="Zhang T."/>
            <person name="Song X."/>
            <person name="Zhang H."/>
            <person name="Dai N."/>
            <person name="Sheng W."/>
            <person name="Hou X."/>
            <person name="Wei L."/>
        </authorList>
    </citation>
    <scope>NUCLEOTIDE SEQUENCE</scope>
    <source>
        <strain evidence="2">KEN8</strain>
        <tissue evidence="2">Leaf</tissue>
    </source>
</reference>
<gene>
    <name evidence="2" type="ORF">Scaly_1600500</name>
</gene>
<evidence type="ECO:0000256" key="1">
    <source>
        <dbReference type="SAM" id="MobiDB-lite"/>
    </source>
</evidence>
<proteinExistence type="predicted"/>
<accession>A0AAW2PAX7</accession>
<reference evidence="2" key="2">
    <citation type="journal article" date="2024" name="Plant">
        <title>Genomic evolution and insights into agronomic trait innovations of Sesamum species.</title>
        <authorList>
            <person name="Miao H."/>
            <person name="Wang L."/>
            <person name="Qu L."/>
            <person name="Liu H."/>
            <person name="Sun Y."/>
            <person name="Le M."/>
            <person name="Wang Q."/>
            <person name="Wei S."/>
            <person name="Zheng Y."/>
            <person name="Lin W."/>
            <person name="Duan Y."/>
            <person name="Cao H."/>
            <person name="Xiong S."/>
            <person name="Wang X."/>
            <person name="Wei L."/>
            <person name="Li C."/>
            <person name="Ma Q."/>
            <person name="Ju M."/>
            <person name="Zhao R."/>
            <person name="Li G."/>
            <person name="Mu C."/>
            <person name="Tian Q."/>
            <person name="Mei H."/>
            <person name="Zhang T."/>
            <person name="Gao T."/>
            <person name="Zhang H."/>
        </authorList>
    </citation>
    <scope>NUCLEOTIDE SEQUENCE</scope>
    <source>
        <strain evidence="2">KEN8</strain>
    </source>
</reference>
<comment type="caution">
    <text evidence="2">The sequence shown here is derived from an EMBL/GenBank/DDBJ whole genome shotgun (WGS) entry which is preliminary data.</text>
</comment>
<organism evidence="2">
    <name type="scientific">Sesamum calycinum</name>
    <dbReference type="NCBI Taxonomy" id="2727403"/>
    <lineage>
        <taxon>Eukaryota</taxon>
        <taxon>Viridiplantae</taxon>
        <taxon>Streptophyta</taxon>
        <taxon>Embryophyta</taxon>
        <taxon>Tracheophyta</taxon>
        <taxon>Spermatophyta</taxon>
        <taxon>Magnoliopsida</taxon>
        <taxon>eudicotyledons</taxon>
        <taxon>Gunneridae</taxon>
        <taxon>Pentapetalae</taxon>
        <taxon>asterids</taxon>
        <taxon>lamiids</taxon>
        <taxon>Lamiales</taxon>
        <taxon>Pedaliaceae</taxon>
        <taxon>Sesamum</taxon>
    </lineage>
</organism>
<dbReference type="EMBL" id="JACGWM010000009">
    <property type="protein sequence ID" value="KAL0352118.1"/>
    <property type="molecule type" value="Genomic_DNA"/>
</dbReference>
<evidence type="ECO:0000313" key="2">
    <source>
        <dbReference type="EMBL" id="KAL0352118.1"/>
    </source>
</evidence>
<feature type="region of interest" description="Disordered" evidence="1">
    <location>
        <begin position="58"/>
        <end position="83"/>
    </location>
</feature>
<feature type="compositionally biased region" description="Polar residues" evidence="1">
    <location>
        <begin position="61"/>
        <end position="73"/>
    </location>
</feature>
<name>A0AAW2PAX7_9LAMI</name>
<sequence length="83" mass="8774">MFCLEKKPEENSGPQNVALIVGVTGIVGNSLAEILPISDTPAAPGRYMALHAAHDPPGMLTTPSNTSNATFPTLNKHKPNFHP</sequence>